<dbReference type="InterPro" id="IPR000524">
    <property type="entry name" value="Tscrpt_reg_HTH_GntR"/>
</dbReference>
<dbReference type="PANTHER" id="PTHR43537:SF39">
    <property type="entry name" value="HTH-TYPE TRANSCRIPTIONAL REGULATOR MCBR"/>
    <property type="match status" value="1"/>
</dbReference>
<evidence type="ECO:0000259" key="4">
    <source>
        <dbReference type="PROSITE" id="PS50949"/>
    </source>
</evidence>
<dbReference type="KEGG" id="tsv:DSM104635_03667"/>
<dbReference type="AlphaFoldDB" id="A0A6I6MMT0"/>
<keyword evidence="6" id="KW-1185">Reference proteome</keyword>
<gene>
    <name evidence="5" type="primary">mcbR</name>
    <name evidence="5" type="ORF">DSM104635_03667</name>
</gene>
<protein>
    <submittedName>
        <fullName evidence="5">HTH-type transcriptional regulator McbR</fullName>
    </submittedName>
</protein>
<dbReference type="InterPro" id="IPR036388">
    <property type="entry name" value="WH-like_DNA-bd_sf"/>
</dbReference>
<evidence type="ECO:0000256" key="1">
    <source>
        <dbReference type="ARBA" id="ARBA00023015"/>
    </source>
</evidence>
<dbReference type="Pfam" id="PF00392">
    <property type="entry name" value="GntR"/>
    <property type="match status" value="1"/>
</dbReference>
<dbReference type="RefSeq" id="WP_158768145.1">
    <property type="nucleotide sequence ID" value="NZ_CP047045.1"/>
</dbReference>
<dbReference type="Pfam" id="PF07729">
    <property type="entry name" value="FCD"/>
    <property type="match status" value="1"/>
</dbReference>
<keyword evidence="1" id="KW-0805">Transcription regulation</keyword>
<dbReference type="InterPro" id="IPR036390">
    <property type="entry name" value="WH_DNA-bd_sf"/>
</dbReference>
<dbReference type="PROSITE" id="PS50949">
    <property type="entry name" value="HTH_GNTR"/>
    <property type="match status" value="1"/>
</dbReference>
<dbReference type="PANTHER" id="PTHR43537">
    <property type="entry name" value="TRANSCRIPTIONAL REGULATOR, GNTR FAMILY"/>
    <property type="match status" value="1"/>
</dbReference>
<evidence type="ECO:0000313" key="5">
    <source>
        <dbReference type="EMBL" id="QGZ96805.1"/>
    </source>
</evidence>
<dbReference type="Proteomes" id="UP000431269">
    <property type="component" value="Chromosome"/>
</dbReference>
<dbReference type="SMART" id="SM00345">
    <property type="entry name" value="HTH_GNTR"/>
    <property type="match status" value="1"/>
</dbReference>
<proteinExistence type="predicted"/>
<dbReference type="SUPFAM" id="SSF46785">
    <property type="entry name" value="Winged helix' DNA-binding domain"/>
    <property type="match status" value="1"/>
</dbReference>
<dbReference type="InterPro" id="IPR008920">
    <property type="entry name" value="TF_FadR/GntR_C"/>
</dbReference>
<evidence type="ECO:0000313" key="6">
    <source>
        <dbReference type="Proteomes" id="UP000431269"/>
    </source>
</evidence>
<name>A0A6I6MMT0_9CAUL</name>
<dbReference type="SUPFAM" id="SSF48008">
    <property type="entry name" value="GntR ligand-binding domain-like"/>
    <property type="match status" value="1"/>
</dbReference>
<organism evidence="5 6">
    <name type="scientific">Terricaulis silvestris</name>
    <dbReference type="NCBI Taxonomy" id="2686094"/>
    <lineage>
        <taxon>Bacteria</taxon>
        <taxon>Pseudomonadati</taxon>
        <taxon>Pseudomonadota</taxon>
        <taxon>Alphaproteobacteria</taxon>
        <taxon>Caulobacterales</taxon>
        <taxon>Caulobacteraceae</taxon>
        <taxon>Terricaulis</taxon>
    </lineage>
</organism>
<sequence>MITSDTKEEGLNSAIYAELRQRLVTGRMAPGHELSTRSLAAELGVSQTPVRDALSRLSAEGAVSIRSKRRVRVPPMTSERFDDLLNCRVTLETEAASLALSNLTAQHVEELRRIDAELDAAIAKGDPDAYMMANYRFHFTLYRASNRPTLIQLIETVWLQFGPFMRVVYGRLGNAHLHDNHQSAIKAILAKDEAALRSAIEHDISDGMALIKRTGLAVEGGVAP</sequence>
<keyword evidence="3" id="KW-0804">Transcription</keyword>
<dbReference type="Gene3D" id="1.10.10.10">
    <property type="entry name" value="Winged helix-like DNA-binding domain superfamily/Winged helix DNA-binding domain"/>
    <property type="match status" value="1"/>
</dbReference>
<dbReference type="SMART" id="SM00895">
    <property type="entry name" value="FCD"/>
    <property type="match status" value="1"/>
</dbReference>
<dbReference type="InterPro" id="IPR011711">
    <property type="entry name" value="GntR_C"/>
</dbReference>
<dbReference type="EMBL" id="CP047045">
    <property type="protein sequence ID" value="QGZ96805.1"/>
    <property type="molecule type" value="Genomic_DNA"/>
</dbReference>
<dbReference type="GO" id="GO:0003700">
    <property type="term" value="F:DNA-binding transcription factor activity"/>
    <property type="evidence" value="ECO:0007669"/>
    <property type="project" value="InterPro"/>
</dbReference>
<evidence type="ECO:0000256" key="3">
    <source>
        <dbReference type="ARBA" id="ARBA00023163"/>
    </source>
</evidence>
<evidence type="ECO:0000256" key="2">
    <source>
        <dbReference type="ARBA" id="ARBA00023125"/>
    </source>
</evidence>
<keyword evidence="2" id="KW-0238">DNA-binding</keyword>
<dbReference type="CDD" id="cd07377">
    <property type="entry name" value="WHTH_GntR"/>
    <property type="match status" value="1"/>
</dbReference>
<dbReference type="Gene3D" id="1.20.120.530">
    <property type="entry name" value="GntR ligand-binding domain-like"/>
    <property type="match status" value="1"/>
</dbReference>
<accession>A0A6I6MMT0</accession>
<feature type="domain" description="HTH gntR-type" evidence="4">
    <location>
        <begin position="9"/>
        <end position="76"/>
    </location>
</feature>
<dbReference type="GO" id="GO:0003677">
    <property type="term" value="F:DNA binding"/>
    <property type="evidence" value="ECO:0007669"/>
    <property type="project" value="UniProtKB-KW"/>
</dbReference>
<reference evidence="6" key="1">
    <citation type="submission" date="2019-12" db="EMBL/GenBank/DDBJ databases">
        <title>Complete genome of Terracaulis silvestris 0127_4.</title>
        <authorList>
            <person name="Vieira S."/>
            <person name="Riedel T."/>
            <person name="Sproer C."/>
            <person name="Pascual J."/>
            <person name="Boedeker C."/>
            <person name="Overmann J."/>
        </authorList>
    </citation>
    <scope>NUCLEOTIDE SEQUENCE [LARGE SCALE GENOMIC DNA]</scope>
    <source>
        <strain evidence="6">0127_4</strain>
    </source>
</reference>